<keyword evidence="3" id="KW-1185">Reference proteome</keyword>
<dbReference type="GO" id="GO:0005524">
    <property type="term" value="F:ATP binding"/>
    <property type="evidence" value="ECO:0007669"/>
    <property type="project" value="UniProtKB-KW"/>
</dbReference>
<keyword evidence="2" id="KW-0067">ATP-binding</keyword>
<dbReference type="InterPro" id="IPR003439">
    <property type="entry name" value="ABC_transporter-like_ATP-bd"/>
</dbReference>
<dbReference type="Proteomes" id="UP000809081">
    <property type="component" value="Unassembled WGS sequence"/>
</dbReference>
<reference evidence="2 3" key="1">
    <citation type="submission" date="2021-01" db="EMBL/GenBank/DDBJ databases">
        <title>Genomic Encyclopedia of Type Strains, Phase IV (KMG-IV): sequencing the most valuable type-strain genomes for metagenomic binning, comparative biology and taxonomic classification.</title>
        <authorList>
            <person name="Goeker M."/>
        </authorList>
    </citation>
    <scope>NUCLEOTIDE SEQUENCE [LARGE SCALE GENOMIC DNA]</scope>
    <source>
        <strain evidence="2 3">DSM 27513</strain>
    </source>
</reference>
<evidence type="ECO:0000313" key="3">
    <source>
        <dbReference type="Proteomes" id="UP000809081"/>
    </source>
</evidence>
<proteinExistence type="predicted"/>
<keyword evidence="2" id="KW-0547">Nucleotide-binding</keyword>
<dbReference type="SUPFAM" id="SSF52540">
    <property type="entry name" value="P-loop containing nucleoside triphosphate hydrolases"/>
    <property type="match status" value="1"/>
</dbReference>
<protein>
    <submittedName>
        <fullName evidence="2">ABC transport system ATP-binding protein</fullName>
    </submittedName>
</protein>
<organism evidence="2 3">
    <name type="scientific">Streptococcus saliviloxodontae</name>
    <dbReference type="NCBI Taxonomy" id="1349416"/>
    <lineage>
        <taxon>Bacteria</taxon>
        <taxon>Bacillati</taxon>
        <taxon>Bacillota</taxon>
        <taxon>Bacilli</taxon>
        <taxon>Lactobacillales</taxon>
        <taxon>Streptococcaceae</taxon>
        <taxon>Streptococcus</taxon>
    </lineage>
</organism>
<dbReference type="Gene3D" id="3.40.50.300">
    <property type="entry name" value="P-loop containing nucleotide triphosphate hydrolases"/>
    <property type="match status" value="1"/>
</dbReference>
<dbReference type="InterPro" id="IPR027417">
    <property type="entry name" value="P-loop_NTPase"/>
</dbReference>
<evidence type="ECO:0000259" key="1">
    <source>
        <dbReference type="Pfam" id="PF00005"/>
    </source>
</evidence>
<accession>A0ABS2PKD9</accession>
<feature type="domain" description="ABC transporter" evidence="1">
    <location>
        <begin position="7"/>
        <end position="41"/>
    </location>
</feature>
<comment type="caution">
    <text evidence="2">The sequence shown here is derived from an EMBL/GenBank/DDBJ whole genome shotgun (WGS) entry which is preliminary data.</text>
</comment>
<sequence>MAFSANLDSSISSLSGGEQQKLAIARTILADSQIIFADEPTDIELASRTDRSLILKEGKIFQDLQNPSAEVLYQALESIPTE</sequence>
<dbReference type="EMBL" id="JAFBEI010000011">
    <property type="protein sequence ID" value="MBM7635898.1"/>
    <property type="molecule type" value="Genomic_DNA"/>
</dbReference>
<evidence type="ECO:0000313" key="2">
    <source>
        <dbReference type="EMBL" id="MBM7635898.1"/>
    </source>
</evidence>
<name>A0ABS2PKD9_9STRE</name>
<dbReference type="Pfam" id="PF00005">
    <property type="entry name" value="ABC_tran"/>
    <property type="match status" value="1"/>
</dbReference>
<gene>
    <name evidence="2" type="ORF">JOC31_000716</name>
</gene>